<dbReference type="Proteomes" id="UP000251960">
    <property type="component" value="Chromosome 6"/>
</dbReference>
<dbReference type="GO" id="GO:0016887">
    <property type="term" value="F:ATP hydrolysis activity"/>
    <property type="evidence" value="ECO:0007669"/>
    <property type="project" value="RHEA"/>
</dbReference>
<dbReference type="SUPFAM" id="SSF52540">
    <property type="entry name" value="P-loop containing nucleoside triphosphate hydrolases"/>
    <property type="match status" value="1"/>
</dbReference>
<accession>A0A3L6EFS2</accession>
<feature type="compositionally biased region" description="Basic and acidic residues" evidence="2">
    <location>
        <begin position="112"/>
        <end position="122"/>
    </location>
</feature>
<name>A0A3L6EFS2_MAIZE</name>
<dbReference type="EMBL" id="NCVQ01000007">
    <property type="protein sequence ID" value="PWZ18901.1"/>
    <property type="molecule type" value="Genomic_DNA"/>
</dbReference>
<keyword evidence="1" id="KW-0347">Helicase</keyword>
<keyword evidence="1" id="KW-0234">DNA repair</keyword>
<dbReference type="PANTHER" id="PTHR10492">
    <property type="match status" value="1"/>
</dbReference>
<dbReference type="EC" id="5.6.2.3" evidence="1"/>
<dbReference type="InterPro" id="IPR027417">
    <property type="entry name" value="P-loop_NTPase"/>
</dbReference>
<keyword evidence="1" id="KW-0378">Hydrolase</keyword>
<dbReference type="InterPro" id="IPR025476">
    <property type="entry name" value="Helitron_helicase-like"/>
</dbReference>
<dbReference type="PANTHER" id="PTHR10492:SF98">
    <property type="entry name" value="ATP-DEPENDENT DNA HELICASE"/>
    <property type="match status" value="1"/>
</dbReference>
<dbReference type="GO" id="GO:0043139">
    <property type="term" value="F:5'-3' DNA helicase activity"/>
    <property type="evidence" value="ECO:0007669"/>
    <property type="project" value="UniProtKB-EC"/>
</dbReference>
<organism evidence="5">
    <name type="scientific">Zea mays</name>
    <name type="common">Maize</name>
    <dbReference type="NCBI Taxonomy" id="4577"/>
    <lineage>
        <taxon>Eukaryota</taxon>
        <taxon>Viridiplantae</taxon>
        <taxon>Streptophyta</taxon>
        <taxon>Embryophyta</taxon>
        <taxon>Tracheophyta</taxon>
        <taxon>Spermatophyta</taxon>
        <taxon>Magnoliopsida</taxon>
        <taxon>Liliopsida</taxon>
        <taxon>Poales</taxon>
        <taxon>Poaceae</taxon>
        <taxon>PACMAD clade</taxon>
        <taxon>Panicoideae</taxon>
        <taxon>Andropogonodae</taxon>
        <taxon>Andropogoneae</taxon>
        <taxon>Tripsacinae</taxon>
        <taxon>Zea</taxon>
    </lineage>
</organism>
<dbReference type="Pfam" id="PF05970">
    <property type="entry name" value="PIF1"/>
    <property type="match status" value="1"/>
</dbReference>
<evidence type="ECO:0000259" key="4">
    <source>
        <dbReference type="Pfam" id="PF14214"/>
    </source>
</evidence>
<feature type="region of interest" description="Disordered" evidence="2">
    <location>
        <begin position="72"/>
        <end position="122"/>
    </location>
</feature>
<protein>
    <recommendedName>
        <fullName evidence="1">ATP-dependent DNA helicase</fullName>
        <ecNumber evidence="1">5.6.2.3</ecNumber>
    </recommendedName>
</protein>
<evidence type="ECO:0000256" key="2">
    <source>
        <dbReference type="SAM" id="MobiDB-lite"/>
    </source>
</evidence>
<dbReference type="InterPro" id="IPR010285">
    <property type="entry name" value="DNA_helicase_pif1-like_DEAD"/>
</dbReference>
<keyword evidence="1" id="KW-0067">ATP-binding</keyword>
<comment type="catalytic activity">
    <reaction evidence="1">
        <text>ATP + H2O = ADP + phosphate + H(+)</text>
        <dbReference type="Rhea" id="RHEA:13065"/>
        <dbReference type="ChEBI" id="CHEBI:15377"/>
        <dbReference type="ChEBI" id="CHEBI:15378"/>
        <dbReference type="ChEBI" id="CHEBI:30616"/>
        <dbReference type="ChEBI" id="CHEBI:43474"/>
        <dbReference type="ChEBI" id="CHEBI:456216"/>
        <dbReference type="EC" id="5.6.2.3"/>
    </reaction>
</comment>
<evidence type="ECO:0000313" key="5">
    <source>
        <dbReference type="EMBL" id="PWZ18901.1"/>
    </source>
</evidence>
<keyword evidence="1" id="KW-0547">Nucleotide-binding</keyword>
<evidence type="ECO:0000256" key="1">
    <source>
        <dbReference type="RuleBase" id="RU363044"/>
    </source>
</evidence>
<feature type="domain" description="Helitron helicase-like" evidence="4">
    <location>
        <begin position="430"/>
        <end position="522"/>
    </location>
</feature>
<dbReference type="Pfam" id="PF14214">
    <property type="entry name" value="Helitron_like_N"/>
    <property type="match status" value="1"/>
</dbReference>
<feature type="compositionally biased region" description="Acidic residues" evidence="2">
    <location>
        <begin position="198"/>
        <end position="213"/>
    </location>
</feature>
<dbReference type="GO" id="GO:0000723">
    <property type="term" value="P:telomere maintenance"/>
    <property type="evidence" value="ECO:0007669"/>
    <property type="project" value="InterPro"/>
</dbReference>
<dbReference type="GO" id="GO:0006281">
    <property type="term" value="P:DNA repair"/>
    <property type="evidence" value="ECO:0007669"/>
    <property type="project" value="UniProtKB-KW"/>
</dbReference>
<proteinExistence type="inferred from homology"/>
<dbReference type="AlphaFoldDB" id="A0A3L6EFS2"/>
<feature type="domain" description="DNA helicase Pif1-like DEAD-box helicase" evidence="3">
    <location>
        <begin position="842"/>
        <end position="888"/>
    </location>
</feature>
<dbReference type="GO" id="GO:0005524">
    <property type="term" value="F:ATP binding"/>
    <property type="evidence" value="ECO:0007669"/>
    <property type="project" value="UniProtKB-KW"/>
</dbReference>
<comment type="similarity">
    <text evidence="1">Belongs to the helicase family.</text>
</comment>
<comment type="cofactor">
    <cofactor evidence="1">
        <name>Mg(2+)</name>
        <dbReference type="ChEBI" id="CHEBI:18420"/>
    </cofactor>
</comment>
<gene>
    <name evidence="5" type="ORF">Zm00014a_027680</name>
</gene>
<dbReference type="Gene3D" id="3.40.50.300">
    <property type="entry name" value="P-loop containing nucleotide triphosphate hydrolases"/>
    <property type="match status" value="1"/>
</dbReference>
<sequence>MGHNGGRTLFTDISNTGIKDSFLDNCGIIDFMNFATHDITGPVKNTSSAGNSIERKRQMDRERIATMSVEQRNKFNKKRRETRQQNKGQNVMPNVSGDGYKKENVDPDDDSDWLHRNEDNVATRDLRTPGRLSYQSSAQIEDVDSFDMSTKAVRRKHHVPRGERQAILACRNHQFEAYIVKNVSTSIGDNISDADINNNDEETDEDNEIDGTQDESIATDVPDRTTRFLIAISLSLPYTAASIAQGMMYHNIKSFSKEGGSDHKHLELYFYDDDPSLEHRYRKCREEQLQKDKEVIKQIVGILHGNPYFEHLRSMGHVENLDDYHIALNLDQTLDQKTYNMPLTSEVAAIWIEGSERRASSARVLCYMGRIGQATAFAHTTDATMHYCIHCSSLEVNLDGMQISQRLVYPWLKWMHIVRHIGQVMQMMKMWIRLGVFNPILHGNRLFQQFAVDTYIKIESSRLDFICKNRDRLRADLYQGLVDSMLDGDIRADKVGKQTVLSTLFIGGPRDMRRQYMDAMALDEKRRELLPGQTPQDRPDLVVKYKLTCPEQYDLLISAKIPSNKYPKLRKMVIMHMMHGPCGSLNPNCPCTKGRKSFKNHYPRPFSDTTLQGKDSYPVYRRRDDGRNEKVRGCELDNRWVVPYNPCLLRLFNYHINVEACGSIKVVKYLFKYIYKGHDRASVVMRDASKADDVDEIKQYRDARWMSPPEALWRIYGFELSQISPPVMQLQLHLPNMHMVAFHERQMVERVVNRPSVDRSMLTAYFQANRLHEEARGILYHDFPKWYTWQSGKGKSMGKDIKTFPLPPIMDAYDDAISTAREVYEEEIIEPVAGDVALKDSLNKEQRIAYDKILSVVDTDQGKLFFVDGLGGTGKTYLYRVLLAMLRS</sequence>
<keyword evidence="1" id="KW-0227">DNA damage</keyword>
<evidence type="ECO:0000259" key="3">
    <source>
        <dbReference type="Pfam" id="PF05970"/>
    </source>
</evidence>
<feature type="region of interest" description="Disordered" evidence="2">
    <location>
        <begin position="190"/>
        <end position="218"/>
    </location>
</feature>
<comment type="caution">
    <text evidence="5">The sequence shown here is derived from an EMBL/GenBank/DDBJ whole genome shotgun (WGS) entry which is preliminary data.</text>
</comment>
<dbReference type="GO" id="GO:0006310">
    <property type="term" value="P:DNA recombination"/>
    <property type="evidence" value="ECO:0007669"/>
    <property type="project" value="UniProtKB-KW"/>
</dbReference>
<keyword evidence="1" id="KW-0233">DNA recombination</keyword>
<reference evidence="5" key="1">
    <citation type="journal article" date="2018" name="Nat. Genet.">
        <title>Extensive intraspecific gene order and gene structural variations between Mo17 and other maize genomes.</title>
        <authorList>
            <person name="Sun S."/>
            <person name="Zhou Y."/>
            <person name="Chen J."/>
            <person name="Shi J."/>
            <person name="Zhao H."/>
            <person name="Zhao H."/>
            <person name="Song W."/>
            <person name="Zhang M."/>
            <person name="Cui Y."/>
            <person name="Dong X."/>
            <person name="Liu H."/>
            <person name="Ma X."/>
            <person name="Jiao Y."/>
            <person name="Wang B."/>
            <person name="Wei X."/>
            <person name="Stein J.C."/>
            <person name="Glaubitz J.C."/>
            <person name="Lu F."/>
            <person name="Yu G."/>
            <person name="Liang C."/>
            <person name="Fengler K."/>
            <person name="Li B."/>
            <person name="Rafalski A."/>
            <person name="Schnable P.S."/>
            <person name="Ware D.H."/>
            <person name="Buckler E.S."/>
            <person name="Lai J."/>
        </authorList>
    </citation>
    <scope>NUCLEOTIDE SEQUENCE [LARGE SCALE GENOMIC DNA]</scope>
    <source>
        <tissue evidence="5">Seedling</tissue>
    </source>
</reference>